<organism evidence="2 3">
    <name type="scientific">Candidatus Wallbacteria bacterium HGW-Wallbacteria-1</name>
    <dbReference type="NCBI Taxonomy" id="2013854"/>
    <lineage>
        <taxon>Bacteria</taxon>
        <taxon>Candidatus Walliibacteriota</taxon>
    </lineage>
</organism>
<gene>
    <name evidence="2" type="ORF">CVV64_13070</name>
</gene>
<dbReference type="AlphaFoldDB" id="A0A2N1PN33"/>
<feature type="domain" description="Polysaccharide pyruvyl transferase" evidence="1">
    <location>
        <begin position="13"/>
        <end position="269"/>
    </location>
</feature>
<dbReference type="InterPro" id="IPR007345">
    <property type="entry name" value="Polysacch_pyruvyl_Trfase"/>
</dbReference>
<dbReference type="EMBL" id="PGXC01000013">
    <property type="protein sequence ID" value="PKK89730.1"/>
    <property type="molecule type" value="Genomic_DNA"/>
</dbReference>
<dbReference type="PANTHER" id="PTHR36836">
    <property type="entry name" value="COLANIC ACID BIOSYNTHESIS PROTEIN WCAK"/>
    <property type="match status" value="1"/>
</dbReference>
<protein>
    <recommendedName>
        <fullName evidence="1">Polysaccharide pyruvyl transferase domain-containing protein</fullName>
    </recommendedName>
</protein>
<accession>A0A2N1PN33</accession>
<dbReference type="Pfam" id="PF04230">
    <property type="entry name" value="PS_pyruv_trans"/>
    <property type="match status" value="1"/>
</dbReference>
<reference evidence="2 3" key="1">
    <citation type="journal article" date="2017" name="ISME J.">
        <title>Potential for microbial H2 and metal transformations associated with novel bacteria and archaea in deep terrestrial subsurface sediments.</title>
        <authorList>
            <person name="Hernsdorf A.W."/>
            <person name="Amano Y."/>
            <person name="Miyakawa K."/>
            <person name="Ise K."/>
            <person name="Suzuki Y."/>
            <person name="Anantharaman K."/>
            <person name="Probst A."/>
            <person name="Burstein D."/>
            <person name="Thomas B.C."/>
            <person name="Banfield J.F."/>
        </authorList>
    </citation>
    <scope>NUCLEOTIDE SEQUENCE [LARGE SCALE GENOMIC DNA]</scope>
    <source>
        <strain evidence="2">HGW-Wallbacteria-1</strain>
    </source>
</reference>
<dbReference type="PANTHER" id="PTHR36836:SF1">
    <property type="entry name" value="COLANIC ACID BIOSYNTHESIS PROTEIN WCAK"/>
    <property type="match status" value="1"/>
</dbReference>
<evidence type="ECO:0000313" key="3">
    <source>
        <dbReference type="Proteomes" id="UP000233256"/>
    </source>
</evidence>
<comment type="caution">
    <text evidence="2">The sequence shown here is derived from an EMBL/GenBank/DDBJ whole genome shotgun (WGS) entry which is preliminary data.</text>
</comment>
<proteinExistence type="predicted"/>
<dbReference type="Proteomes" id="UP000233256">
    <property type="component" value="Unassembled WGS sequence"/>
</dbReference>
<name>A0A2N1PN33_9BACT</name>
<sequence>MRIAVIGWYNNQNFGDDRILESLKGYLSADQLIPFSSISEAMNNLNAVNACDCVLFGGGGLILRGMNQYVPLLQGLYRPLGCIGLGVEIARHPDSNQFLDLLIEKSLFIHVRDYGSAANLLNHRKIVIGHDLTFLTPYEVIGSSQSDICGINLRPWRFWAGEHNGAFDRFMSRLAHLRGLRFIYPFPQWRPHLVADILKSEFRQILPLPFYTPENCRNDIHELRRYGFSESQNDMIDDFRKCGIIVGMRFHAVVFAIQMGIPFVSLSYQPKNEELCKRLGLPDLSVDIYSRSAFRKALQYSLENRDSIRERLLKYRSEAQADLTNSIPKLMNELRNELSNYRE</sequence>
<evidence type="ECO:0000313" key="2">
    <source>
        <dbReference type="EMBL" id="PKK89730.1"/>
    </source>
</evidence>
<evidence type="ECO:0000259" key="1">
    <source>
        <dbReference type="Pfam" id="PF04230"/>
    </source>
</evidence>